<proteinExistence type="predicted"/>
<gene>
    <name evidence="1" type="ORF">AB6A40_002864</name>
</gene>
<dbReference type="EMBL" id="JBGFUD010001349">
    <property type="protein sequence ID" value="MFH4976155.1"/>
    <property type="molecule type" value="Genomic_DNA"/>
</dbReference>
<reference evidence="1 2" key="1">
    <citation type="submission" date="2024-08" db="EMBL/GenBank/DDBJ databases">
        <title>Gnathostoma spinigerum genome.</title>
        <authorList>
            <person name="Gonzalez-Bertolin B."/>
            <person name="Monzon S."/>
            <person name="Zaballos A."/>
            <person name="Jimenez P."/>
            <person name="Dekumyoy P."/>
            <person name="Varona S."/>
            <person name="Cuesta I."/>
            <person name="Sumanam S."/>
            <person name="Adisakwattana P."/>
            <person name="Gasser R.B."/>
            <person name="Hernandez-Gonzalez A."/>
            <person name="Young N.D."/>
            <person name="Perteguer M.J."/>
        </authorList>
    </citation>
    <scope>NUCLEOTIDE SEQUENCE [LARGE SCALE GENOMIC DNA]</scope>
    <source>
        <strain evidence="1">AL3</strain>
        <tissue evidence="1">Liver</tissue>
    </source>
</reference>
<organism evidence="1 2">
    <name type="scientific">Gnathostoma spinigerum</name>
    <dbReference type="NCBI Taxonomy" id="75299"/>
    <lineage>
        <taxon>Eukaryota</taxon>
        <taxon>Metazoa</taxon>
        <taxon>Ecdysozoa</taxon>
        <taxon>Nematoda</taxon>
        <taxon>Chromadorea</taxon>
        <taxon>Rhabditida</taxon>
        <taxon>Spirurina</taxon>
        <taxon>Gnathostomatomorpha</taxon>
        <taxon>Gnathostomatoidea</taxon>
        <taxon>Gnathostomatidae</taxon>
        <taxon>Gnathostoma</taxon>
    </lineage>
</organism>
<accession>A0ABD6EIM7</accession>
<name>A0ABD6EIM7_9BILA</name>
<evidence type="ECO:0000313" key="2">
    <source>
        <dbReference type="Proteomes" id="UP001608902"/>
    </source>
</evidence>
<comment type="caution">
    <text evidence="1">The sequence shown here is derived from an EMBL/GenBank/DDBJ whole genome shotgun (WGS) entry which is preliminary data.</text>
</comment>
<keyword evidence="2" id="KW-1185">Reference proteome</keyword>
<evidence type="ECO:0000313" key="1">
    <source>
        <dbReference type="EMBL" id="MFH4976155.1"/>
    </source>
</evidence>
<dbReference type="AlphaFoldDB" id="A0ABD6EIM7"/>
<sequence length="102" mass="11997">MRCLFQLKFLVIYRGQNSKTNNNKDKHSIHRTFDYIFTVNQASFNVYDCMKCQNSRCLLVSSSNRFRRLLPSLSDDTENANYIELIKNISTSLYWTGPSRSQ</sequence>
<dbReference type="Proteomes" id="UP001608902">
    <property type="component" value="Unassembled WGS sequence"/>
</dbReference>
<protein>
    <submittedName>
        <fullName evidence="1">Uncharacterized protein</fullName>
    </submittedName>
</protein>